<keyword evidence="2" id="KW-0472">Membrane</keyword>
<proteinExistence type="predicted"/>
<feature type="region of interest" description="Disordered" evidence="1">
    <location>
        <begin position="82"/>
        <end position="108"/>
    </location>
</feature>
<sequence>MTITRRTATSALRALLGSADRLHPAALLALVLVLAGLAQLSAPLVVTLLTALVTGVKAAALLAGAAVLARLAVRVAAMVPRPRTAPPASPAAPTRPVVPSVPTPRTGL</sequence>
<evidence type="ECO:0000313" key="4">
    <source>
        <dbReference type="Proteomes" id="UP001598251"/>
    </source>
</evidence>
<feature type="transmembrane region" description="Helical" evidence="2">
    <location>
        <begin position="48"/>
        <end position="73"/>
    </location>
</feature>
<dbReference type="Proteomes" id="UP001598251">
    <property type="component" value="Unassembled WGS sequence"/>
</dbReference>
<keyword evidence="4" id="KW-1185">Reference proteome</keyword>
<feature type="transmembrane region" description="Helical" evidence="2">
    <location>
        <begin position="21"/>
        <end position="42"/>
    </location>
</feature>
<dbReference type="RefSeq" id="WP_382830967.1">
    <property type="nucleotide sequence ID" value="NZ_JBHXLY010000046.1"/>
</dbReference>
<feature type="compositionally biased region" description="Low complexity" evidence="1">
    <location>
        <begin position="91"/>
        <end position="108"/>
    </location>
</feature>
<evidence type="ECO:0000256" key="1">
    <source>
        <dbReference type="SAM" id="MobiDB-lite"/>
    </source>
</evidence>
<protein>
    <submittedName>
        <fullName evidence="3">Uncharacterized protein</fullName>
    </submittedName>
</protein>
<reference evidence="3 4" key="1">
    <citation type="submission" date="2024-09" db="EMBL/GenBank/DDBJ databases">
        <title>The Natural Products Discovery Center: Release of the First 8490 Sequenced Strains for Exploring Actinobacteria Biosynthetic Diversity.</title>
        <authorList>
            <person name="Kalkreuter E."/>
            <person name="Kautsar S.A."/>
            <person name="Yang D."/>
            <person name="Bader C.D."/>
            <person name="Teijaro C.N."/>
            <person name="Fluegel L."/>
            <person name="Davis C.M."/>
            <person name="Simpson J.R."/>
            <person name="Lauterbach L."/>
            <person name="Steele A.D."/>
            <person name="Gui C."/>
            <person name="Meng S."/>
            <person name="Li G."/>
            <person name="Viehrig K."/>
            <person name="Ye F."/>
            <person name="Su P."/>
            <person name="Kiefer A.F."/>
            <person name="Nichols A."/>
            <person name="Cepeda A.J."/>
            <person name="Yan W."/>
            <person name="Fan B."/>
            <person name="Jiang Y."/>
            <person name="Adhikari A."/>
            <person name="Zheng C.-J."/>
            <person name="Schuster L."/>
            <person name="Cowan T.M."/>
            <person name="Smanski M.J."/>
            <person name="Chevrette M.G."/>
            <person name="De Carvalho L.P.S."/>
            <person name="Shen B."/>
        </authorList>
    </citation>
    <scope>NUCLEOTIDE SEQUENCE [LARGE SCALE GENOMIC DNA]</scope>
    <source>
        <strain evidence="3 4">NPDC058546</strain>
    </source>
</reference>
<keyword evidence="2" id="KW-1133">Transmembrane helix</keyword>
<evidence type="ECO:0000256" key="2">
    <source>
        <dbReference type="SAM" id="Phobius"/>
    </source>
</evidence>
<gene>
    <name evidence="3" type="ORF">ACFWSS_32375</name>
</gene>
<accession>A0ABW6EQN4</accession>
<dbReference type="EMBL" id="JBHXOF010000033">
    <property type="protein sequence ID" value="MFD4217573.1"/>
    <property type="molecule type" value="Genomic_DNA"/>
</dbReference>
<name>A0ABW6EQN4_9ACTN</name>
<comment type="caution">
    <text evidence="3">The sequence shown here is derived from an EMBL/GenBank/DDBJ whole genome shotgun (WGS) entry which is preliminary data.</text>
</comment>
<evidence type="ECO:0000313" key="3">
    <source>
        <dbReference type="EMBL" id="MFD4217573.1"/>
    </source>
</evidence>
<organism evidence="3 4">
    <name type="scientific">Streptomyces sindenensis</name>
    <dbReference type="NCBI Taxonomy" id="67363"/>
    <lineage>
        <taxon>Bacteria</taxon>
        <taxon>Bacillati</taxon>
        <taxon>Actinomycetota</taxon>
        <taxon>Actinomycetes</taxon>
        <taxon>Kitasatosporales</taxon>
        <taxon>Streptomycetaceae</taxon>
        <taxon>Streptomyces</taxon>
    </lineage>
</organism>
<keyword evidence="2" id="KW-0812">Transmembrane</keyword>